<protein>
    <recommendedName>
        <fullName evidence="4">WXG100 family type VII secretion target</fullName>
    </recommendedName>
</protein>
<feature type="region of interest" description="Disordered" evidence="1">
    <location>
        <begin position="89"/>
        <end position="111"/>
    </location>
</feature>
<dbReference type="Proteomes" id="UP000179627">
    <property type="component" value="Unassembled WGS sequence"/>
</dbReference>
<evidence type="ECO:0008006" key="4">
    <source>
        <dbReference type="Google" id="ProtNLM"/>
    </source>
</evidence>
<name>A0A1S1R8L1_9ACTN</name>
<sequence length="111" mass="11713">MTQVTPLPGSAPNRFRQAAEAALTAVVAERHELTEAFGALFAEADAGGWAGRAADDWWRGAAGQRAAALGALDSWVDACRHLLLSEPVRVTHDDPRARHPGPAPAPRAGQQ</sequence>
<dbReference type="EMBL" id="MBLM01000036">
    <property type="protein sequence ID" value="OHV43248.1"/>
    <property type="molecule type" value="Genomic_DNA"/>
</dbReference>
<accession>A0A1S1R8L1</accession>
<dbReference type="RefSeq" id="WP_071082819.1">
    <property type="nucleotide sequence ID" value="NZ_MBLM01000036.1"/>
</dbReference>
<keyword evidence="3" id="KW-1185">Reference proteome</keyword>
<gene>
    <name evidence="2" type="ORF">CC117_11645</name>
</gene>
<dbReference type="AlphaFoldDB" id="A0A1S1R8L1"/>
<organism evidence="2 3">
    <name type="scientific">Parafrankia colletiae</name>
    <dbReference type="NCBI Taxonomy" id="573497"/>
    <lineage>
        <taxon>Bacteria</taxon>
        <taxon>Bacillati</taxon>
        <taxon>Actinomycetota</taxon>
        <taxon>Actinomycetes</taxon>
        <taxon>Frankiales</taxon>
        <taxon>Frankiaceae</taxon>
        <taxon>Parafrankia</taxon>
    </lineage>
</organism>
<evidence type="ECO:0000313" key="3">
    <source>
        <dbReference type="Proteomes" id="UP000179627"/>
    </source>
</evidence>
<evidence type="ECO:0000313" key="2">
    <source>
        <dbReference type="EMBL" id="OHV43248.1"/>
    </source>
</evidence>
<comment type="caution">
    <text evidence="2">The sequence shown here is derived from an EMBL/GenBank/DDBJ whole genome shotgun (WGS) entry which is preliminary data.</text>
</comment>
<reference evidence="3" key="1">
    <citation type="submission" date="2016-07" db="EMBL/GenBank/DDBJ databases">
        <title>Sequence Frankia sp. strain CcI1.17.</title>
        <authorList>
            <person name="Ghodhbane-Gtari F."/>
            <person name="Swanson E."/>
            <person name="Gueddou A."/>
            <person name="Morris K."/>
            <person name="Hezbri K."/>
            <person name="Ktari A."/>
            <person name="Nouioui I."/>
            <person name="Abebe-Akele F."/>
            <person name="Simpson S."/>
            <person name="Thomas K."/>
            <person name="Gtari M."/>
            <person name="Tisa L.S."/>
            <person name="Hurst S."/>
        </authorList>
    </citation>
    <scope>NUCLEOTIDE SEQUENCE [LARGE SCALE GENOMIC DNA]</scope>
    <source>
        <strain evidence="3">Cc1.17</strain>
    </source>
</reference>
<proteinExistence type="predicted"/>
<evidence type="ECO:0000256" key="1">
    <source>
        <dbReference type="SAM" id="MobiDB-lite"/>
    </source>
</evidence>